<reference evidence="2" key="1">
    <citation type="submission" date="2014-07" db="EMBL/GenBank/DDBJ databases">
        <authorList>
            <person name="Hornung V.Bastian."/>
        </authorList>
    </citation>
    <scope>NUCLEOTIDE SEQUENCE</scope>
    <source>
        <strain evidence="2">PCE-S</strain>
    </source>
</reference>
<dbReference type="EMBL" id="LK996017">
    <property type="protein sequence ID" value="CDX02183.1"/>
    <property type="molecule type" value="Genomic_DNA"/>
</dbReference>
<organism evidence="2">
    <name type="scientific">Desulfitobacterium hafniense</name>
    <name type="common">Desulfitobacterium frappieri</name>
    <dbReference type="NCBI Taxonomy" id="49338"/>
    <lineage>
        <taxon>Bacteria</taxon>
        <taxon>Bacillati</taxon>
        <taxon>Bacillota</taxon>
        <taxon>Clostridia</taxon>
        <taxon>Eubacteriales</taxon>
        <taxon>Desulfitobacteriaceae</taxon>
        <taxon>Desulfitobacterium</taxon>
    </lineage>
</organism>
<dbReference type="Pfam" id="PF07561">
    <property type="entry name" value="DUF1540"/>
    <property type="match status" value="1"/>
</dbReference>
<dbReference type="RefSeq" id="WP_015944492.1">
    <property type="nucleotide sequence ID" value="NZ_CABKQQ010000042.1"/>
</dbReference>
<proteinExistence type="predicted"/>
<reference evidence="3 4" key="2">
    <citation type="submission" date="2015-12" db="EMBL/GenBank/DDBJ databases">
        <title>Draft Genome Sequence of Desulfitobacterium hafniense Strain DH, a Sulfate-reducing Bacterium Isolated from Paddy Soils.</title>
        <authorList>
            <person name="Bao P."/>
            <person name="Zhang X."/>
            <person name="Li G."/>
        </authorList>
    </citation>
    <scope>NUCLEOTIDE SEQUENCE [LARGE SCALE GENOMIC DNA]</scope>
    <source>
        <strain evidence="3 4">DH</strain>
    </source>
</reference>
<dbReference type="OrthoDB" id="1739902at2"/>
<dbReference type="AlphaFoldDB" id="A0A098B031"/>
<dbReference type="EMBL" id="LOCK01000012">
    <property type="protein sequence ID" value="KTE92691.1"/>
    <property type="molecule type" value="Genomic_DNA"/>
</dbReference>
<name>A0A098B031_DESHA</name>
<sequence length="60" mass="6672">MPGRVDKVDSHLQGVKCVVNTCHYWGNDHCHAQTIEIQAPNAKTTEMTDCATFVPNGNMR</sequence>
<feature type="domain" description="DUF1540" evidence="1">
    <location>
        <begin position="15"/>
        <end position="53"/>
    </location>
</feature>
<accession>A0A098B031</accession>
<dbReference type="PATRIC" id="fig|49338.4.peg.2470"/>
<protein>
    <recommendedName>
        <fullName evidence="1">DUF1540 domain-containing protein</fullName>
    </recommendedName>
</protein>
<gene>
    <name evidence="3" type="ORF">AT727_18480</name>
    <name evidence="2" type="ORF">DPCES_2296</name>
</gene>
<evidence type="ECO:0000313" key="2">
    <source>
        <dbReference type="EMBL" id="CDX02183.1"/>
    </source>
</evidence>
<dbReference type="InterPro" id="IPR011437">
    <property type="entry name" value="DUF1540"/>
</dbReference>
<dbReference type="Proteomes" id="UP000054623">
    <property type="component" value="Unassembled WGS sequence"/>
</dbReference>
<evidence type="ECO:0000313" key="3">
    <source>
        <dbReference type="EMBL" id="KTE92691.1"/>
    </source>
</evidence>
<evidence type="ECO:0000313" key="4">
    <source>
        <dbReference type="Proteomes" id="UP000054623"/>
    </source>
</evidence>
<evidence type="ECO:0000259" key="1">
    <source>
        <dbReference type="Pfam" id="PF07561"/>
    </source>
</evidence>